<dbReference type="STRING" id="669874.A0A1E4U1K6"/>
<dbReference type="PANTHER" id="PTHR28037">
    <property type="entry name" value="ALCOHOL O-ACETYLTRANSFERASE 1-RELATED"/>
    <property type="match status" value="1"/>
</dbReference>
<dbReference type="Proteomes" id="UP000094236">
    <property type="component" value="Unassembled WGS sequence"/>
</dbReference>
<dbReference type="GO" id="GO:0008080">
    <property type="term" value="F:N-acetyltransferase activity"/>
    <property type="evidence" value="ECO:0007669"/>
    <property type="project" value="TreeGrafter"/>
</dbReference>
<dbReference type="OrthoDB" id="2150604at2759"/>
<dbReference type="SUPFAM" id="SSF52777">
    <property type="entry name" value="CoA-dependent acyltransferases"/>
    <property type="match status" value="1"/>
</dbReference>
<dbReference type="Pfam" id="PF07247">
    <property type="entry name" value="AATase"/>
    <property type="match status" value="1"/>
</dbReference>
<evidence type="ECO:0000313" key="1">
    <source>
        <dbReference type="EMBL" id="ODV97885.1"/>
    </source>
</evidence>
<dbReference type="AlphaFoldDB" id="A0A1E4U1K6"/>
<dbReference type="InterPro" id="IPR010828">
    <property type="entry name" value="Atf2/Sli1-like"/>
</dbReference>
<organism evidence="1 2">
    <name type="scientific">Pachysolen tannophilus NRRL Y-2460</name>
    <dbReference type="NCBI Taxonomy" id="669874"/>
    <lineage>
        <taxon>Eukaryota</taxon>
        <taxon>Fungi</taxon>
        <taxon>Dikarya</taxon>
        <taxon>Ascomycota</taxon>
        <taxon>Saccharomycotina</taxon>
        <taxon>Pichiomycetes</taxon>
        <taxon>Pachysolenaceae</taxon>
        <taxon>Pachysolen</taxon>
    </lineage>
</organism>
<accession>A0A1E4U1K6</accession>
<protein>
    <recommendedName>
        <fullName evidence="3">Alcohol acetyltransferase</fullName>
    </recommendedName>
</protein>
<proteinExistence type="predicted"/>
<evidence type="ECO:0000313" key="2">
    <source>
        <dbReference type="Proteomes" id="UP000094236"/>
    </source>
</evidence>
<dbReference type="PANTHER" id="PTHR28037:SF1">
    <property type="entry name" value="ALCOHOL O-ACETYLTRANSFERASE 1-RELATED"/>
    <property type="match status" value="1"/>
</dbReference>
<evidence type="ECO:0008006" key="3">
    <source>
        <dbReference type="Google" id="ProtNLM"/>
    </source>
</evidence>
<sequence>MSVLPERNVSFFEECYYQRNVTDFYSNFFVSATYDNRKGKDFKRILAKSLRNLILKHPILYTNVYKNEKINRLVLRPVESINFKDLVEFEEHETLFDHPNSLNGHVMQEIIHSKFKYGNLDEPLWKLKVINNETLIFYCDHILFDGTSGANFHEKLLHEFNDVSKAEDETEAKKVLENNDIKLFDLEDDAQYVKPLQESIYGAMCKTDIKFIAGNLYSQYAPAWLQKIPEKLYEYFFPSPIEQSKENSLTPTGSLYENTNYLARKGAFTHDFKIVNIPPDRLSKLLKITRSNEVSLTALIMYVSLIALKNLTKDQDTITKFPISLRGKEDLGKYDTTFGLFIKSGELVLPPLTNKPSPTTTDKVDWKVVKLINDKLKEVLVDDDNFKSIAMQRLFNDTKFFVKQLNKPLSSTLEISNLGFKSFKDIDETAADFMITDMLFSQSIGALGSNFSLDVISTKLGGMNIVLTTIPELREEYAYSIDLFEKLIIELENNA</sequence>
<gene>
    <name evidence="1" type="ORF">PACTADRAFT_47722</name>
</gene>
<dbReference type="EMBL" id="KV454011">
    <property type="protein sequence ID" value="ODV97885.1"/>
    <property type="molecule type" value="Genomic_DNA"/>
</dbReference>
<dbReference type="InterPro" id="IPR052058">
    <property type="entry name" value="Alcohol_O-acetyltransferase"/>
</dbReference>
<name>A0A1E4U1K6_PACTA</name>
<keyword evidence="2" id="KW-1185">Reference proteome</keyword>
<reference evidence="2" key="1">
    <citation type="submission" date="2016-05" db="EMBL/GenBank/DDBJ databases">
        <title>Comparative genomics of biotechnologically important yeasts.</title>
        <authorList>
            <consortium name="DOE Joint Genome Institute"/>
            <person name="Riley R."/>
            <person name="Haridas S."/>
            <person name="Wolfe K.H."/>
            <person name="Lopes M.R."/>
            <person name="Hittinger C.T."/>
            <person name="Goker M."/>
            <person name="Salamov A."/>
            <person name="Wisecaver J."/>
            <person name="Long T.M."/>
            <person name="Aerts A.L."/>
            <person name="Barry K."/>
            <person name="Choi C."/>
            <person name="Clum A."/>
            <person name="Coughlan A.Y."/>
            <person name="Deshpande S."/>
            <person name="Douglass A.P."/>
            <person name="Hanson S.J."/>
            <person name="Klenk H.-P."/>
            <person name="Labutti K."/>
            <person name="Lapidus A."/>
            <person name="Lindquist E."/>
            <person name="Lipzen A."/>
            <person name="Meier-Kolthoff J.P."/>
            <person name="Ohm R.A."/>
            <person name="Otillar R.P."/>
            <person name="Pangilinan J."/>
            <person name="Peng Y."/>
            <person name="Rokas A."/>
            <person name="Rosa C.A."/>
            <person name="Scheuner C."/>
            <person name="Sibirny A.A."/>
            <person name="Slot J.C."/>
            <person name="Stielow J.B."/>
            <person name="Sun H."/>
            <person name="Kurtzman C.P."/>
            <person name="Blackwell M."/>
            <person name="Grigoriev I.V."/>
            <person name="Jeffries T.W."/>
        </authorList>
    </citation>
    <scope>NUCLEOTIDE SEQUENCE [LARGE SCALE GENOMIC DNA]</scope>
    <source>
        <strain evidence="2">NRRL Y-2460</strain>
    </source>
</reference>